<evidence type="ECO:0000313" key="1">
    <source>
        <dbReference type="EMBL" id="EDO47049.1"/>
    </source>
</evidence>
<feature type="non-terminal residue" evidence="1">
    <location>
        <position position="153"/>
    </location>
</feature>
<name>A7RNE9_NEMVE</name>
<dbReference type="AlphaFoldDB" id="A7RNE9"/>
<gene>
    <name evidence="1" type="ORF">NEMVEDRAFT_v1g160913</name>
</gene>
<organism evidence="1 2">
    <name type="scientific">Nematostella vectensis</name>
    <name type="common">Starlet sea anemone</name>
    <dbReference type="NCBI Taxonomy" id="45351"/>
    <lineage>
        <taxon>Eukaryota</taxon>
        <taxon>Metazoa</taxon>
        <taxon>Cnidaria</taxon>
        <taxon>Anthozoa</taxon>
        <taxon>Hexacorallia</taxon>
        <taxon>Actiniaria</taxon>
        <taxon>Edwardsiidae</taxon>
        <taxon>Nematostella</taxon>
    </lineage>
</organism>
<accession>A7RNE9</accession>
<dbReference type="HOGENOM" id="CLU_135414_0_0_1"/>
<dbReference type="Proteomes" id="UP000001593">
    <property type="component" value="Unassembled WGS sequence"/>
</dbReference>
<dbReference type="InParanoid" id="A7RNE9"/>
<dbReference type="EMBL" id="DS469522">
    <property type="protein sequence ID" value="EDO47049.1"/>
    <property type="molecule type" value="Genomic_DNA"/>
</dbReference>
<dbReference type="PhylomeDB" id="A7RNE9"/>
<sequence>MLFSTAQMAHRHNLVERQVQLTVDGQSLERVQSTRLLGSEVQQNLKWNNDIKTKISSCYSTLSVLGKLKNLAPFHVRKQLAETLVLSRIDFNDVVAYPAQDYLLVRLQKVQLAAAGFVTKRYAGLEEVLKLGWLPITERRDFSLAKLAFKAVH</sequence>
<protein>
    <submittedName>
        <fullName evidence="1">Uncharacterized protein</fullName>
    </submittedName>
</protein>
<keyword evidence="2" id="KW-1185">Reference proteome</keyword>
<evidence type="ECO:0000313" key="2">
    <source>
        <dbReference type="Proteomes" id="UP000001593"/>
    </source>
</evidence>
<proteinExistence type="predicted"/>
<reference evidence="1 2" key="1">
    <citation type="journal article" date="2007" name="Science">
        <title>Sea anemone genome reveals ancestral eumetazoan gene repertoire and genomic organization.</title>
        <authorList>
            <person name="Putnam N.H."/>
            <person name="Srivastava M."/>
            <person name="Hellsten U."/>
            <person name="Dirks B."/>
            <person name="Chapman J."/>
            <person name="Salamov A."/>
            <person name="Terry A."/>
            <person name="Shapiro H."/>
            <person name="Lindquist E."/>
            <person name="Kapitonov V.V."/>
            <person name="Jurka J."/>
            <person name="Genikhovich G."/>
            <person name="Grigoriev I.V."/>
            <person name="Lucas S.M."/>
            <person name="Steele R.E."/>
            <person name="Finnerty J.R."/>
            <person name="Technau U."/>
            <person name="Martindale M.Q."/>
            <person name="Rokhsar D.S."/>
        </authorList>
    </citation>
    <scope>NUCLEOTIDE SEQUENCE [LARGE SCALE GENOMIC DNA]</scope>
    <source>
        <strain evidence="2">CH2 X CH6</strain>
    </source>
</reference>